<dbReference type="InterPro" id="IPR041498">
    <property type="entry name" value="Big_6"/>
</dbReference>
<evidence type="ECO:0000313" key="2">
    <source>
        <dbReference type="EMBL" id="KKT24693.1"/>
    </source>
</evidence>
<dbReference type="GO" id="GO:0000272">
    <property type="term" value="P:polysaccharide catabolic process"/>
    <property type="evidence" value="ECO:0007669"/>
    <property type="project" value="InterPro"/>
</dbReference>
<protein>
    <recommendedName>
        <fullName evidence="1">Bacterial Ig domain-containing protein</fullName>
    </recommendedName>
</protein>
<dbReference type="Gene3D" id="2.60.40.10">
    <property type="entry name" value="Immunoglobulins"/>
    <property type="match status" value="1"/>
</dbReference>
<dbReference type="Gene3D" id="1.10.1330.10">
    <property type="entry name" value="Dockerin domain"/>
    <property type="match status" value="1"/>
</dbReference>
<organism evidence="2 3">
    <name type="scientific">Candidatus Nomurabacteria bacterium GW2011_GWF2_43_8</name>
    <dbReference type="NCBI Taxonomy" id="1618779"/>
    <lineage>
        <taxon>Bacteria</taxon>
        <taxon>Candidatus Nomuraibacteriota</taxon>
    </lineage>
</organism>
<evidence type="ECO:0000259" key="1">
    <source>
        <dbReference type="Pfam" id="PF17936"/>
    </source>
</evidence>
<dbReference type="Pfam" id="PF17936">
    <property type="entry name" value="Big_6"/>
    <property type="match status" value="1"/>
</dbReference>
<sequence>IRLMANLHFHKKIIILLLFFFFLGRSALYAQAPPPVEQEVTISAQVESVESVEITPSSSSGSGIGIPKTAVQFSGQAYPGATIFVLKGGVEVLSVLADKLGNFSATLPEQYNSTTVYTLFAQDITGNRSLLINYPLVVYIGFLTHLGGIHFAPTIVTDKIEVRIGDYLTAFGYGAPQKDMEAFISGIEKKTFTLASKADGSYRITIPILDLPKGNYTIYIRYAGDSRISKLVKFVIGEANILSTEGVLNIPGDCNSDSIINLVDFSVLAFWYGKSNPSRCVDTNSDNKIDLIDFSILAFWWTG</sequence>
<dbReference type="Proteomes" id="UP000033831">
    <property type="component" value="Unassembled WGS sequence"/>
</dbReference>
<comment type="caution">
    <text evidence="2">The sequence shown here is derived from an EMBL/GenBank/DDBJ whole genome shotgun (WGS) entry which is preliminary data.</text>
</comment>
<accession>A0A0G1FRK9</accession>
<dbReference type="SUPFAM" id="SSF63446">
    <property type="entry name" value="Type I dockerin domain"/>
    <property type="match status" value="1"/>
</dbReference>
<dbReference type="AlphaFoldDB" id="A0A0G1FRK9"/>
<name>A0A0G1FRK9_9BACT</name>
<reference evidence="2 3" key="1">
    <citation type="journal article" date="2015" name="Nature">
        <title>rRNA introns, odd ribosomes, and small enigmatic genomes across a large radiation of phyla.</title>
        <authorList>
            <person name="Brown C.T."/>
            <person name="Hug L.A."/>
            <person name="Thomas B.C."/>
            <person name="Sharon I."/>
            <person name="Castelle C.J."/>
            <person name="Singh A."/>
            <person name="Wilkins M.J."/>
            <person name="Williams K.H."/>
            <person name="Banfield J.F."/>
        </authorList>
    </citation>
    <scope>NUCLEOTIDE SEQUENCE [LARGE SCALE GENOMIC DNA]</scope>
</reference>
<dbReference type="EMBL" id="LCGX01000010">
    <property type="protein sequence ID" value="KKT24693.1"/>
    <property type="molecule type" value="Genomic_DNA"/>
</dbReference>
<gene>
    <name evidence="2" type="ORF">UW07_C0010G0050</name>
</gene>
<dbReference type="InterPro" id="IPR013783">
    <property type="entry name" value="Ig-like_fold"/>
</dbReference>
<proteinExistence type="predicted"/>
<feature type="domain" description="Bacterial Ig" evidence="1">
    <location>
        <begin position="71"/>
        <end position="130"/>
    </location>
</feature>
<feature type="non-terminal residue" evidence="2">
    <location>
        <position position="1"/>
    </location>
</feature>
<dbReference type="InterPro" id="IPR036439">
    <property type="entry name" value="Dockerin_dom_sf"/>
</dbReference>
<evidence type="ECO:0000313" key="3">
    <source>
        <dbReference type="Proteomes" id="UP000033831"/>
    </source>
</evidence>
<dbReference type="PATRIC" id="fig|1618779.3.peg.248"/>